<dbReference type="PANTHER" id="PTHR44846">
    <property type="entry name" value="MANNOSYL-D-GLYCERATE TRANSPORT/METABOLISM SYSTEM REPRESSOR MNGR-RELATED"/>
    <property type="match status" value="1"/>
</dbReference>
<dbReference type="SUPFAM" id="SSF64288">
    <property type="entry name" value="Chorismate lyase-like"/>
    <property type="match status" value="1"/>
</dbReference>
<dbReference type="InterPro" id="IPR036390">
    <property type="entry name" value="WH_DNA-bd_sf"/>
</dbReference>
<dbReference type="AlphaFoldDB" id="A0A2T0RSH5"/>
<accession>A0A2T0RSH5</accession>
<dbReference type="InterPro" id="IPR011663">
    <property type="entry name" value="UTRA"/>
</dbReference>
<dbReference type="RefSeq" id="WP_106129434.1">
    <property type="nucleotide sequence ID" value="NZ_PVZG01000014.1"/>
</dbReference>
<dbReference type="CDD" id="cd07377">
    <property type="entry name" value="WHTH_GntR"/>
    <property type="match status" value="1"/>
</dbReference>
<reference evidence="5 6" key="1">
    <citation type="submission" date="2018-03" db="EMBL/GenBank/DDBJ databases">
        <title>Genomic Encyclopedia of Archaeal and Bacterial Type Strains, Phase II (KMG-II): from individual species to whole genera.</title>
        <authorList>
            <person name="Goeker M."/>
        </authorList>
    </citation>
    <scope>NUCLEOTIDE SEQUENCE [LARGE SCALE GENOMIC DNA]</scope>
    <source>
        <strain evidence="5 6">DSM 45348</strain>
    </source>
</reference>
<dbReference type="GO" id="GO:0045892">
    <property type="term" value="P:negative regulation of DNA-templated transcription"/>
    <property type="evidence" value="ECO:0007669"/>
    <property type="project" value="TreeGrafter"/>
</dbReference>
<dbReference type="SMART" id="SM00345">
    <property type="entry name" value="HTH_GNTR"/>
    <property type="match status" value="1"/>
</dbReference>
<organism evidence="5 6">
    <name type="scientific">Pseudosporangium ferrugineum</name>
    <dbReference type="NCBI Taxonomy" id="439699"/>
    <lineage>
        <taxon>Bacteria</taxon>
        <taxon>Bacillati</taxon>
        <taxon>Actinomycetota</taxon>
        <taxon>Actinomycetes</taxon>
        <taxon>Micromonosporales</taxon>
        <taxon>Micromonosporaceae</taxon>
        <taxon>Pseudosporangium</taxon>
    </lineage>
</organism>
<gene>
    <name evidence="5" type="ORF">CLV70_114176</name>
</gene>
<keyword evidence="1" id="KW-0805">Transcription regulation</keyword>
<dbReference type="InterPro" id="IPR050679">
    <property type="entry name" value="Bact_HTH_transcr_reg"/>
</dbReference>
<dbReference type="SMART" id="SM00866">
    <property type="entry name" value="UTRA"/>
    <property type="match status" value="1"/>
</dbReference>
<dbReference type="Gene3D" id="3.40.1410.10">
    <property type="entry name" value="Chorismate lyase-like"/>
    <property type="match status" value="1"/>
</dbReference>
<evidence type="ECO:0000256" key="2">
    <source>
        <dbReference type="ARBA" id="ARBA00023125"/>
    </source>
</evidence>
<keyword evidence="3" id="KW-0804">Transcription</keyword>
<comment type="caution">
    <text evidence="5">The sequence shown here is derived from an EMBL/GenBank/DDBJ whole genome shotgun (WGS) entry which is preliminary data.</text>
</comment>
<feature type="domain" description="HTH gntR-type" evidence="4">
    <location>
        <begin position="13"/>
        <end position="81"/>
    </location>
</feature>
<dbReference type="GO" id="GO:0003677">
    <property type="term" value="F:DNA binding"/>
    <property type="evidence" value="ECO:0007669"/>
    <property type="project" value="UniProtKB-KW"/>
</dbReference>
<evidence type="ECO:0000256" key="3">
    <source>
        <dbReference type="ARBA" id="ARBA00023163"/>
    </source>
</evidence>
<protein>
    <submittedName>
        <fullName evidence="5">GntR family transcriptional regulator</fullName>
    </submittedName>
</protein>
<evidence type="ECO:0000256" key="1">
    <source>
        <dbReference type="ARBA" id="ARBA00023015"/>
    </source>
</evidence>
<proteinExistence type="predicted"/>
<keyword evidence="2" id="KW-0238">DNA-binding</keyword>
<dbReference type="Gene3D" id="1.10.10.10">
    <property type="entry name" value="Winged helix-like DNA-binding domain superfamily/Winged helix DNA-binding domain"/>
    <property type="match status" value="1"/>
</dbReference>
<name>A0A2T0RSH5_9ACTN</name>
<dbReference type="EMBL" id="PVZG01000014">
    <property type="protein sequence ID" value="PRY24043.1"/>
    <property type="molecule type" value="Genomic_DNA"/>
</dbReference>
<evidence type="ECO:0000313" key="5">
    <source>
        <dbReference type="EMBL" id="PRY24043.1"/>
    </source>
</evidence>
<dbReference type="PANTHER" id="PTHR44846:SF17">
    <property type="entry name" value="GNTR-FAMILY TRANSCRIPTIONAL REGULATOR"/>
    <property type="match status" value="1"/>
</dbReference>
<evidence type="ECO:0000313" key="6">
    <source>
        <dbReference type="Proteomes" id="UP000239209"/>
    </source>
</evidence>
<dbReference type="PROSITE" id="PS50949">
    <property type="entry name" value="HTH_GNTR"/>
    <property type="match status" value="1"/>
</dbReference>
<dbReference type="InterPro" id="IPR028978">
    <property type="entry name" value="Chorismate_lyase_/UTRA_dom_sf"/>
</dbReference>
<dbReference type="Pfam" id="PF00392">
    <property type="entry name" value="GntR"/>
    <property type="match status" value="1"/>
</dbReference>
<dbReference type="InterPro" id="IPR000524">
    <property type="entry name" value="Tscrpt_reg_HTH_GntR"/>
</dbReference>
<dbReference type="GO" id="GO:0003700">
    <property type="term" value="F:DNA-binding transcription factor activity"/>
    <property type="evidence" value="ECO:0007669"/>
    <property type="project" value="InterPro"/>
</dbReference>
<dbReference type="Pfam" id="PF07702">
    <property type="entry name" value="UTRA"/>
    <property type="match status" value="1"/>
</dbReference>
<sequence>MSAPNRVPDDGVRQRQQQIAANLRALILSGDLRAGDKVPSTADLMTQYGVTDKTVQRALAILKAERFVEGQKGRGVFVTAHTPTVIQASHYPQPARDQPYRWITDNASRGRAGSIELLHVGEVPAPAQVAAAFGLEAGTPVVVRQQLLSLDGQPAELVWSYYTTEVARGTRLAENRKIRGGTPAVLAELGFPLRNAVDQVLARLATVDEFIALRLPEDMPVLRQLRVVFTEEQRPIEVTVMVKAGQHYEIQYELPSAT</sequence>
<keyword evidence="6" id="KW-1185">Reference proteome</keyword>
<dbReference type="OrthoDB" id="3207674at2"/>
<evidence type="ECO:0000259" key="4">
    <source>
        <dbReference type="PROSITE" id="PS50949"/>
    </source>
</evidence>
<dbReference type="InterPro" id="IPR036388">
    <property type="entry name" value="WH-like_DNA-bd_sf"/>
</dbReference>
<dbReference type="SUPFAM" id="SSF46785">
    <property type="entry name" value="Winged helix' DNA-binding domain"/>
    <property type="match status" value="1"/>
</dbReference>
<dbReference type="Proteomes" id="UP000239209">
    <property type="component" value="Unassembled WGS sequence"/>
</dbReference>